<keyword evidence="3" id="KW-1185">Reference proteome</keyword>
<protein>
    <submittedName>
        <fullName evidence="2">DUF4097 family beta strand repeat-containing protein</fullName>
    </submittedName>
</protein>
<dbReference type="RefSeq" id="WP_344413629.1">
    <property type="nucleotide sequence ID" value="NZ_BAAANN010000003.1"/>
</dbReference>
<reference evidence="2 3" key="1">
    <citation type="journal article" date="2019" name="Int. J. Syst. Evol. Microbiol.">
        <title>The Global Catalogue of Microorganisms (GCM) 10K type strain sequencing project: providing services to taxonomists for standard genome sequencing and annotation.</title>
        <authorList>
            <consortium name="The Broad Institute Genomics Platform"/>
            <consortium name="The Broad Institute Genome Sequencing Center for Infectious Disease"/>
            <person name="Wu L."/>
            <person name="Ma J."/>
        </authorList>
    </citation>
    <scope>NUCLEOTIDE SEQUENCE [LARGE SCALE GENOMIC DNA]</scope>
    <source>
        <strain evidence="2 3">JCM 14545</strain>
    </source>
</reference>
<dbReference type="Gene3D" id="2.160.20.120">
    <property type="match status" value="1"/>
</dbReference>
<dbReference type="PANTHER" id="PTHR34094:SF1">
    <property type="entry name" value="PROTEIN FAM185A"/>
    <property type="match status" value="1"/>
</dbReference>
<evidence type="ECO:0000313" key="3">
    <source>
        <dbReference type="Proteomes" id="UP001501116"/>
    </source>
</evidence>
<evidence type="ECO:0000259" key="1">
    <source>
        <dbReference type="Pfam" id="PF13349"/>
    </source>
</evidence>
<dbReference type="PANTHER" id="PTHR34094">
    <property type="match status" value="1"/>
</dbReference>
<dbReference type="EMBL" id="BAAANN010000003">
    <property type="protein sequence ID" value="GAA1943473.1"/>
    <property type="molecule type" value="Genomic_DNA"/>
</dbReference>
<dbReference type="Proteomes" id="UP001501116">
    <property type="component" value="Unassembled WGS sequence"/>
</dbReference>
<comment type="caution">
    <text evidence="2">The sequence shown here is derived from an EMBL/GenBank/DDBJ whole genome shotgun (WGS) entry which is preliminary data.</text>
</comment>
<name>A0ABN2Q434_9PSEU</name>
<gene>
    <name evidence="2" type="ORF">GCM10009754_08620</name>
</gene>
<proteinExistence type="predicted"/>
<dbReference type="InterPro" id="IPR025164">
    <property type="entry name" value="Toastrack_DUF4097"/>
</dbReference>
<dbReference type="Pfam" id="PF13349">
    <property type="entry name" value="DUF4097"/>
    <property type="match status" value="1"/>
</dbReference>
<accession>A0ABN2Q434</accession>
<evidence type="ECO:0000313" key="2">
    <source>
        <dbReference type="EMBL" id="GAA1943473.1"/>
    </source>
</evidence>
<feature type="domain" description="DUF4097" evidence="1">
    <location>
        <begin position="115"/>
        <end position="273"/>
    </location>
</feature>
<sequence length="299" mass="30684">MSESVETPVRSDTFTVDGTLELDLTVLLGKVEVELTETTEAWVEVRHDPGAQEVWAENVTNVLNWVSERFGGQFGSDFRGSPAEAVNATKIEKTGNRITVRAPKTLPLRNIPLAVTVHAPSGSQLEIRAGSADVTVTGTAGRAGISTGSGEVRLDRTDGTANVRTGSGAIRLGPAISGLQVRTGSGDVEAASLSGSATVTTGTGDIWFGEVSGEVMARSGSGDLSVAEAAGGSLELITGSGEVRIGIRTGVHAEIDLSSTSGKVSSELDVETEAPSDGVALRLRARTGSGNAVLTRAGQ</sequence>
<organism evidence="2 3">
    <name type="scientific">Amycolatopsis minnesotensis</name>
    <dbReference type="NCBI Taxonomy" id="337894"/>
    <lineage>
        <taxon>Bacteria</taxon>
        <taxon>Bacillati</taxon>
        <taxon>Actinomycetota</taxon>
        <taxon>Actinomycetes</taxon>
        <taxon>Pseudonocardiales</taxon>
        <taxon>Pseudonocardiaceae</taxon>
        <taxon>Amycolatopsis</taxon>
    </lineage>
</organism>